<dbReference type="Proteomes" id="UP000663848">
    <property type="component" value="Unassembled WGS sequence"/>
</dbReference>
<name>A0A821ZIQ0_9BILA</name>
<dbReference type="AlphaFoldDB" id="A0A821ZIQ0"/>
<evidence type="ECO:0000313" key="1">
    <source>
        <dbReference type="EMBL" id="CAF4983526.1"/>
    </source>
</evidence>
<accession>A0A821ZIQ0</accession>
<sequence>SLNENDEKLQEQVNTFIAQSLEDQDLAQNRRDALYLRLKFLVKSVQIDLLSDSDIMFHFSLDNVSVLIELRPRHQSLLFYLRLDDLNICDRFRTDAFSNIVCPKQRPHEASLGSQRAPVIEVSYETNPRSQKPKEKRLSFS</sequence>
<dbReference type="EMBL" id="CAJOBR010028911">
    <property type="protein sequence ID" value="CAF4983526.1"/>
    <property type="molecule type" value="Genomic_DNA"/>
</dbReference>
<organism evidence="1 2">
    <name type="scientific">Rotaria socialis</name>
    <dbReference type="NCBI Taxonomy" id="392032"/>
    <lineage>
        <taxon>Eukaryota</taxon>
        <taxon>Metazoa</taxon>
        <taxon>Spiralia</taxon>
        <taxon>Gnathifera</taxon>
        <taxon>Rotifera</taxon>
        <taxon>Eurotatoria</taxon>
        <taxon>Bdelloidea</taxon>
        <taxon>Philodinida</taxon>
        <taxon>Philodinidae</taxon>
        <taxon>Rotaria</taxon>
    </lineage>
</organism>
<reference evidence="1" key="1">
    <citation type="submission" date="2021-02" db="EMBL/GenBank/DDBJ databases">
        <authorList>
            <person name="Nowell W R."/>
        </authorList>
    </citation>
    <scope>NUCLEOTIDE SEQUENCE</scope>
</reference>
<feature type="non-terminal residue" evidence="1">
    <location>
        <position position="141"/>
    </location>
</feature>
<gene>
    <name evidence="1" type="ORF">QYT958_LOCUS36398</name>
</gene>
<evidence type="ECO:0000313" key="2">
    <source>
        <dbReference type="Proteomes" id="UP000663848"/>
    </source>
</evidence>
<protein>
    <submittedName>
        <fullName evidence="1">Uncharacterized protein</fullName>
    </submittedName>
</protein>
<comment type="caution">
    <text evidence="1">The sequence shown here is derived from an EMBL/GenBank/DDBJ whole genome shotgun (WGS) entry which is preliminary data.</text>
</comment>
<proteinExistence type="predicted"/>
<feature type="non-terminal residue" evidence="1">
    <location>
        <position position="1"/>
    </location>
</feature>